<feature type="transmembrane region" description="Helical" evidence="7">
    <location>
        <begin position="770"/>
        <end position="789"/>
    </location>
</feature>
<dbReference type="Proteomes" id="UP000823891">
    <property type="component" value="Unassembled WGS sequence"/>
</dbReference>
<protein>
    <submittedName>
        <fullName evidence="10">ABC transporter permease</fullName>
    </submittedName>
</protein>
<evidence type="ECO:0000259" key="8">
    <source>
        <dbReference type="Pfam" id="PF02687"/>
    </source>
</evidence>
<evidence type="ECO:0000313" key="10">
    <source>
        <dbReference type="EMBL" id="HJC22116.1"/>
    </source>
</evidence>
<proteinExistence type="inferred from homology"/>
<evidence type="ECO:0000256" key="4">
    <source>
        <dbReference type="ARBA" id="ARBA00022989"/>
    </source>
</evidence>
<evidence type="ECO:0000256" key="1">
    <source>
        <dbReference type="ARBA" id="ARBA00004651"/>
    </source>
</evidence>
<evidence type="ECO:0000256" key="5">
    <source>
        <dbReference type="ARBA" id="ARBA00023136"/>
    </source>
</evidence>
<accession>A0A9D2ND84</accession>
<feature type="transmembrane region" description="Helical" evidence="7">
    <location>
        <begin position="439"/>
        <end position="459"/>
    </location>
</feature>
<reference evidence="10" key="2">
    <citation type="submission" date="2021-04" db="EMBL/GenBank/DDBJ databases">
        <authorList>
            <person name="Gilroy R."/>
        </authorList>
    </citation>
    <scope>NUCLEOTIDE SEQUENCE</scope>
    <source>
        <strain evidence="10">USAMLcec2-132</strain>
    </source>
</reference>
<keyword evidence="4 7" id="KW-1133">Transmembrane helix</keyword>
<feature type="transmembrane region" description="Helical" evidence="7">
    <location>
        <begin position="21"/>
        <end position="40"/>
    </location>
</feature>
<gene>
    <name evidence="10" type="ORF">H9761_00235</name>
</gene>
<feature type="domain" description="MacB-like periplasmic core" evidence="9">
    <location>
        <begin position="26"/>
        <end position="192"/>
    </location>
</feature>
<comment type="subcellular location">
    <subcellularLocation>
        <location evidence="1">Cell membrane</location>
        <topology evidence="1">Multi-pass membrane protein</topology>
    </subcellularLocation>
</comment>
<feature type="domain" description="ABC3 transporter permease C-terminal" evidence="8">
    <location>
        <begin position="684"/>
        <end position="800"/>
    </location>
</feature>
<feature type="transmembrane region" description="Helical" evidence="7">
    <location>
        <begin position="352"/>
        <end position="374"/>
    </location>
</feature>
<comment type="caution">
    <text evidence="10">The sequence shown here is derived from an EMBL/GenBank/DDBJ whole genome shotgun (WGS) entry which is preliminary data.</text>
</comment>
<evidence type="ECO:0000313" key="11">
    <source>
        <dbReference type="Proteomes" id="UP000823891"/>
    </source>
</evidence>
<evidence type="ECO:0000256" key="7">
    <source>
        <dbReference type="SAM" id="Phobius"/>
    </source>
</evidence>
<evidence type="ECO:0000256" key="2">
    <source>
        <dbReference type="ARBA" id="ARBA00022475"/>
    </source>
</evidence>
<feature type="domain" description="ABC3 transporter permease C-terminal" evidence="8">
    <location>
        <begin position="263"/>
        <end position="386"/>
    </location>
</feature>
<feature type="transmembrane region" description="Helical" evidence="7">
    <location>
        <begin position="315"/>
        <end position="340"/>
    </location>
</feature>
<organism evidence="10 11">
    <name type="scientific">Candidatus Eisenbergiella merdavium</name>
    <dbReference type="NCBI Taxonomy" id="2838551"/>
    <lineage>
        <taxon>Bacteria</taxon>
        <taxon>Bacillati</taxon>
        <taxon>Bacillota</taxon>
        <taxon>Clostridia</taxon>
        <taxon>Lachnospirales</taxon>
        <taxon>Lachnospiraceae</taxon>
        <taxon>Eisenbergiella</taxon>
    </lineage>
</organism>
<comment type="similarity">
    <text evidence="6">Belongs to the ABC-4 integral membrane protein family.</text>
</comment>
<dbReference type="Pfam" id="PF12704">
    <property type="entry name" value="MacB_PCD"/>
    <property type="match status" value="1"/>
</dbReference>
<dbReference type="GO" id="GO:0022857">
    <property type="term" value="F:transmembrane transporter activity"/>
    <property type="evidence" value="ECO:0007669"/>
    <property type="project" value="TreeGrafter"/>
</dbReference>
<evidence type="ECO:0000256" key="3">
    <source>
        <dbReference type="ARBA" id="ARBA00022692"/>
    </source>
</evidence>
<dbReference type="InterPro" id="IPR025857">
    <property type="entry name" value="MacB_PCD"/>
</dbReference>
<dbReference type="EMBL" id="DWWS01000003">
    <property type="protein sequence ID" value="HJC22116.1"/>
    <property type="molecule type" value="Genomic_DNA"/>
</dbReference>
<feature type="transmembrane region" description="Helical" evidence="7">
    <location>
        <begin position="673"/>
        <end position="697"/>
    </location>
</feature>
<dbReference type="PANTHER" id="PTHR30572:SF4">
    <property type="entry name" value="ABC TRANSPORTER PERMEASE YTRF"/>
    <property type="match status" value="1"/>
</dbReference>
<sequence>MKSWLELVPISERVHRRRCRMTRVCIMLAVSLVMTIFGMADMEIRNQTIQTLQTDGGWHASFREITQEQAALISARPQVKAGSWYGIYNYGLDEGWRIGGVETAVVGVDEAFAELFPGAEILEGSFPSEDGEAVFSENARQRLGLSIGDSVTLSTPFGASVTLTVSGFCGTLSWLNRQDSFGVFLNTASFRRIAEAAGDGEEECWNSIYMVKFRPFCNIRKNLEDIRKNLGLAQEQVSENVKLLGLMGQSSDSYMLRLMETGIVLAVLVAALGVLMITGSLNSSVAQRTEFFGLLRCLGATRAQVSRFVRKEALIWCRTAVPAGLLAGTAVIWALCAFLRRVSPGLFAEMPVFSISWIGLAAGAVVGVFTVLLASGTPAKRAAAVSPLAAVSGNGGTVYAAGAHVAHAEPASGKRADTGLFGVETALGVHHALGSRKNFLLLAGSYALSILLFLAFSVLPDLGKCAVNPLDASAPDLSIASADDDRSLPRRLAERLSEDEAVKRVYARSFAYGIPASCEGAQGSVCLYSYEENQFAWAEEELLGGHADRKASMEAVRNGEGVLAVYGYEGQLSLAEGSLLFLQLPEGERQVTVSGVLSDSPYTVRGETQLICSEELFYELTGERDYTVIDLQLVKNASDEDVQRIRGIAEETVGADNLRFSDRRLSNSEAVGAWYSLMLFVYGFLAVIALISVVHIINSTDMSVTARIREYGRMRAVGMTGGQLVRMVAAETLTCSLTGALVGCAAGLLLHRVLYESLVTAQWGLAWQFPAVPLLVILAATAVSVLLAVRGPSRRIRALSVTETIGAQ</sequence>
<feature type="transmembrane region" description="Helical" evidence="7">
    <location>
        <begin position="254"/>
        <end position="278"/>
    </location>
</feature>
<keyword evidence="2" id="KW-1003">Cell membrane</keyword>
<dbReference type="Pfam" id="PF02687">
    <property type="entry name" value="FtsX"/>
    <property type="match status" value="2"/>
</dbReference>
<dbReference type="GO" id="GO:0005886">
    <property type="term" value="C:plasma membrane"/>
    <property type="evidence" value="ECO:0007669"/>
    <property type="project" value="UniProtKB-SubCell"/>
</dbReference>
<dbReference type="PANTHER" id="PTHR30572">
    <property type="entry name" value="MEMBRANE COMPONENT OF TRANSPORTER-RELATED"/>
    <property type="match status" value="1"/>
</dbReference>
<keyword evidence="5 7" id="KW-0472">Membrane</keyword>
<evidence type="ECO:0000256" key="6">
    <source>
        <dbReference type="ARBA" id="ARBA00038076"/>
    </source>
</evidence>
<dbReference type="InterPro" id="IPR003838">
    <property type="entry name" value="ABC3_permease_C"/>
</dbReference>
<name>A0A9D2ND84_9FIRM</name>
<feature type="transmembrane region" description="Helical" evidence="7">
    <location>
        <begin position="724"/>
        <end position="750"/>
    </location>
</feature>
<evidence type="ECO:0000259" key="9">
    <source>
        <dbReference type="Pfam" id="PF12704"/>
    </source>
</evidence>
<keyword evidence="3 7" id="KW-0812">Transmembrane</keyword>
<reference evidence="10" key="1">
    <citation type="journal article" date="2021" name="PeerJ">
        <title>Extensive microbial diversity within the chicken gut microbiome revealed by metagenomics and culture.</title>
        <authorList>
            <person name="Gilroy R."/>
            <person name="Ravi A."/>
            <person name="Getino M."/>
            <person name="Pursley I."/>
            <person name="Horton D.L."/>
            <person name="Alikhan N.F."/>
            <person name="Baker D."/>
            <person name="Gharbi K."/>
            <person name="Hall N."/>
            <person name="Watson M."/>
            <person name="Adriaenssens E.M."/>
            <person name="Foster-Nyarko E."/>
            <person name="Jarju S."/>
            <person name="Secka A."/>
            <person name="Antonio M."/>
            <person name="Oren A."/>
            <person name="Chaudhuri R.R."/>
            <person name="La Ragione R."/>
            <person name="Hildebrand F."/>
            <person name="Pallen M.J."/>
        </authorList>
    </citation>
    <scope>NUCLEOTIDE SEQUENCE</scope>
    <source>
        <strain evidence="10">USAMLcec2-132</strain>
    </source>
</reference>
<dbReference type="InterPro" id="IPR050250">
    <property type="entry name" value="Macrolide_Exporter_MacB"/>
</dbReference>
<dbReference type="AlphaFoldDB" id="A0A9D2ND84"/>